<dbReference type="OrthoDB" id="9782828at2"/>
<dbReference type="GeneID" id="93519031"/>
<reference evidence="18 19" key="1">
    <citation type="journal article" date="2012" name="J. Bacteriol.">
        <title>Complete Genome Sequence of Providencia stuartii Clinical Isolate MRSN 2154.</title>
        <authorList>
            <person name="Clifford R.J."/>
            <person name="Hang J."/>
            <person name="Riley M.C."/>
            <person name="Onmus-Leone F."/>
            <person name="Kuschner R.A."/>
            <person name="Lesho E.P."/>
            <person name="Waterman P.E."/>
        </authorList>
    </citation>
    <scope>NUCLEOTIDE SEQUENCE [LARGE SCALE GENOMIC DNA]</scope>
    <source>
        <strain evidence="18 19">MRSN 2154</strain>
    </source>
</reference>
<feature type="site" description="Part of a proton relay during catalysis" evidence="13 17">
    <location>
        <position position="117"/>
    </location>
</feature>
<reference evidence="19" key="2">
    <citation type="submission" date="2012-04" db="EMBL/GenBank/DDBJ databases">
        <title>Complete genome sequence of Providencia stuartii clinical isolate MRSN 2154.</title>
        <authorList>
            <person name="Clifford R.J."/>
            <person name="Hang J."/>
            <person name="Riley M.C."/>
            <person name="Onmus-Leone F."/>
            <person name="Kuschner R.A."/>
            <person name="Lesho E.P."/>
            <person name="Waterman P.E."/>
        </authorList>
    </citation>
    <scope>NUCLEOTIDE SEQUENCE [LARGE SCALE GENOMIC DNA]</scope>
    <source>
        <strain evidence="19">MRSN 2154</strain>
    </source>
</reference>
<feature type="active site" description="Proton donor/acceptor" evidence="13 15">
    <location>
        <position position="143"/>
    </location>
</feature>
<keyword evidence="9 13" id="KW-0456">Lyase</keyword>
<dbReference type="Gene3D" id="3.20.20.70">
    <property type="entry name" value="Aldolase class I"/>
    <property type="match status" value="1"/>
</dbReference>
<comment type="pathway">
    <text evidence="2 13">Amino-acid biosynthesis; L-lysine biosynthesis via DAP pathway; (S)-tetrahydrodipicolinate from L-aspartate: step 3/4.</text>
</comment>
<dbReference type="EMBL" id="CP003488">
    <property type="protein sequence ID" value="AFH92132.1"/>
    <property type="molecule type" value="Genomic_DNA"/>
</dbReference>
<dbReference type="CDD" id="cd00950">
    <property type="entry name" value="DHDPS"/>
    <property type="match status" value="1"/>
</dbReference>
<dbReference type="GO" id="GO:0019877">
    <property type="term" value="P:diaminopimelate biosynthetic process"/>
    <property type="evidence" value="ECO:0007669"/>
    <property type="project" value="UniProtKB-UniRule"/>
</dbReference>
<keyword evidence="10 13" id="KW-0704">Schiff base</keyword>
<dbReference type="HAMAP" id="MF_00418">
    <property type="entry name" value="DapA"/>
    <property type="match status" value="1"/>
</dbReference>
<accession>A0A140NJF9</accession>
<evidence type="ECO:0000256" key="13">
    <source>
        <dbReference type="HAMAP-Rule" id="MF_00418"/>
    </source>
</evidence>
<evidence type="ECO:0000256" key="15">
    <source>
        <dbReference type="PIRSR" id="PIRSR001365-1"/>
    </source>
</evidence>
<comment type="catalytic activity">
    <reaction evidence="12 13">
        <text>L-aspartate 4-semialdehyde + pyruvate = (2S,4S)-4-hydroxy-2,3,4,5-tetrahydrodipicolinate + H2O + H(+)</text>
        <dbReference type="Rhea" id="RHEA:34171"/>
        <dbReference type="ChEBI" id="CHEBI:15361"/>
        <dbReference type="ChEBI" id="CHEBI:15377"/>
        <dbReference type="ChEBI" id="CHEBI:15378"/>
        <dbReference type="ChEBI" id="CHEBI:67139"/>
        <dbReference type="ChEBI" id="CHEBI:537519"/>
        <dbReference type="EC" id="4.3.3.7"/>
    </reaction>
</comment>
<evidence type="ECO:0000313" key="18">
    <source>
        <dbReference type="EMBL" id="AFH92132.1"/>
    </source>
</evidence>
<feature type="site" description="L-lysine inhibitor binding" evidence="17">
    <location>
        <position position="116"/>
    </location>
</feature>
<dbReference type="InterPro" id="IPR005263">
    <property type="entry name" value="DapA"/>
</dbReference>
<evidence type="ECO:0000256" key="9">
    <source>
        <dbReference type="ARBA" id="ARBA00023239"/>
    </source>
</evidence>
<dbReference type="FunFam" id="3.20.20.70:FF:000046">
    <property type="entry name" value="4-hydroxy-tetrahydrodipicolinate synthase"/>
    <property type="match status" value="1"/>
</dbReference>
<keyword evidence="6 13" id="KW-0028">Amino-acid biosynthesis</keyword>
<gene>
    <name evidence="13" type="primary">dapA</name>
    <name evidence="18" type="ordered locus">S70_01170</name>
</gene>
<evidence type="ECO:0000256" key="11">
    <source>
        <dbReference type="ARBA" id="ARBA00044762"/>
    </source>
</evidence>
<comment type="similarity">
    <text evidence="3 13 14">Belongs to the DapA family.</text>
</comment>
<feature type="binding site" evidence="13 16">
    <location>
        <position position="55"/>
    </location>
    <ligand>
        <name>pyruvate</name>
        <dbReference type="ChEBI" id="CHEBI:15361"/>
    </ligand>
</feature>
<comment type="subcellular location">
    <subcellularLocation>
        <location evidence="13">Cytoplasm</location>
    </subcellularLocation>
</comment>
<evidence type="ECO:0000256" key="1">
    <source>
        <dbReference type="ARBA" id="ARBA00003294"/>
    </source>
</evidence>
<comment type="caution">
    <text evidence="13">Was originally thought to be a dihydrodipicolinate synthase (DHDPS), catalyzing the condensation of (S)-aspartate-beta-semialdehyde [(S)-ASA] and pyruvate to dihydrodipicolinate (DHDP). However, it was shown in E.coli that the product of the enzymatic reaction is not dihydrodipicolinate but in fact (4S)-4-hydroxy-2,3,4,5-tetrahydro-(2S)-dipicolinic acid (HTPA), and that the consecutive dehydration reaction leading to DHDP is not spontaneous but catalyzed by DapB.</text>
</comment>
<dbReference type="NCBIfam" id="TIGR00674">
    <property type="entry name" value="dapA"/>
    <property type="match status" value="1"/>
</dbReference>
<evidence type="ECO:0000256" key="4">
    <source>
        <dbReference type="ARBA" id="ARBA00012086"/>
    </source>
</evidence>
<comment type="subunit">
    <text evidence="11 13">Homotetramer; dimer of dimers.</text>
</comment>
<evidence type="ECO:0000256" key="10">
    <source>
        <dbReference type="ARBA" id="ARBA00023270"/>
    </source>
</evidence>
<dbReference type="PATRIC" id="fig|1157951.4.peg.237"/>
<dbReference type="PRINTS" id="PR00146">
    <property type="entry name" value="DHPICSNTHASE"/>
</dbReference>
<proteinExistence type="inferred from homology"/>
<dbReference type="InterPro" id="IPR020624">
    <property type="entry name" value="Schiff_base-form_aldolases_CS"/>
</dbReference>
<dbReference type="InterPro" id="IPR020625">
    <property type="entry name" value="Schiff_base-form_aldolases_AS"/>
</dbReference>
<dbReference type="InterPro" id="IPR013785">
    <property type="entry name" value="Aldolase_TIM"/>
</dbReference>
<evidence type="ECO:0000256" key="14">
    <source>
        <dbReference type="PIRNR" id="PIRNR001365"/>
    </source>
</evidence>
<evidence type="ECO:0000256" key="8">
    <source>
        <dbReference type="ARBA" id="ARBA00023154"/>
    </source>
</evidence>
<dbReference type="GO" id="GO:0008840">
    <property type="term" value="F:4-hydroxy-tetrahydrodipicolinate synthase activity"/>
    <property type="evidence" value="ECO:0007669"/>
    <property type="project" value="UniProtKB-UniRule"/>
</dbReference>
<evidence type="ECO:0000256" key="5">
    <source>
        <dbReference type="ARBA" id="ARBA00022490"/>
    </source>
</evidence>
<evidence type="ECO:0000313" key="19">
    <source>
        <dbReference type="Proteomes" id="UP000005012"/>
    </source>
</evidence>
<evidence type="ECO:0000256" key="3">
    <source>
        <dbReference type="ARBA" id="ARBA00007592"/>
    </source>
</evidence>
<dbReference type="RefSeq" id="WP_004920614.1">
    <property type="nucleotide sequence ID" value="NC_017731.1"/>
</dbReference>
<dbReference type="GO" id="GO:0009089">
    <property type="term" value="P:lysine biosynthetic process via diaminopimelate"/>
    <property type="evidence" value="ECO:0007669"/>
    <property type="project" value="UniProtKB-UniRule"/>
</dbReference>
<dbReference type="PANTHER" id="PTHR12128:SF66">
    <property type="entry name" value="4-HYDROXY-2-OXOGLUTARATE ALDOLASE, MITOCHONDRIAL"/>
    <property type="match status" value="1"/>
</dbReference>
<comment type="function">
    <text evidence="1 13">Catalyzes the condensation of (S)-aspartate-beta-semialdehyde [(S)-ASA] and pyruvate to 4-hydroxy-tetrahydrodipicolinate (HTPA).</text>
</comment>
<dbReference type="GO" id="GO:0005829">
    <property type="term" value="C:cytosol"/>
    <property type="evidence" value="ECO:0007669"/>
    <property type="project" value="TreeGrafter"/>
</dbReference>
<feature type="site" description="L-lysine inhibitor binding" evidence="17">
    <location>
        <position position="94"/>
    </location>
</feature>
<keyword evidence="5 13" id="KW-0963">Cytoplasm</keyword>
<dbReference type="SUPFAM" id="SSF51569">
    <property type="entry name" value="Aldolase"/>
    <property type="match status" value="1"/>
</dbReference>
<evidence type="ECO:0000256" key="16">
    <source>
        <dbReference type="PIRSR" id="PIRSR001365-2"/>
    </source>
</evidence>
<sequence>MSHSNTNYKQFLTGSIVAVITPMDSNGRLDKQSLKRLVDYHVESGTSAIVSVGTTGESATLTHKEHVEVVHTTLELADGRIPIIAGAGANATAEAISLTKEFENSGVVACLTVTPYYNRPSQEGLYQHFKAISENTSLPQILYNVPSRTGCDLLPETVGRLAKLANIVSIKEATGNLARVHQIKELVDDNFVLLTGDDATALDFMQLGGQGVISVTANVAAAQMVKMCDLALAGKYTEARELNKRLMGLHHQLFVEPNPIPAKWGCHRLGLIADATLRLPMTPLTESGQQKVEQALRFAGLL</sequence>
<dbReference type="Proteomes" id="UP000005012">
    <property type="component" value="Chromosome"/>
</dbReference>
<feature type="site" description="L-lysine inhibitor binding" evidence="17">
    <location>
        <position position="90"/>
    </location>
</feature>
<dbReference type="KEGG" id="psi:S70_01170"/>
<feature type="site" description="L-lysine inhibitor binding; via carbonyl oxygen" evidence="17">
    <location>
        <position position="59"/>
    </location>
</feature>
<evidence type="ECO:0000256" key="6">
    <source>
        <dbReference type="ARBA" id="ARBA00022605"/>
    </source>
</evidence>
<protein>
    <recommendedName>
        <fullName evidence="4 13">4-hydroxy-tetrahydrodipicolinate synthase</fullName>
        <shortName evidence="13">HTPA synthase</shortName>
        <ecNumber evidence="4 13">4.3.3.7</ecNumber>
    </recommendedName>
</protein>
<dbReference type="InterPro" id="IPR002220">
    <property type="entry name" value="DapA-like"/>
</dbReference>
<evidence type="ECO:0000256" key="2">
    <source>
        <dbReference type="ARBA" id="ARBA00005120"/>
    </source>
</evidence>
<organism evidence="18 19">
    <name type="scientific">Providencia stuartii (strain MRSN 2154)</name>
    <dbReference type="NCBI Taxonomy" id="1157951"/>
    <lineage>
        <taxon>Bacteria</taxon>
        <taxon>Pseudomonadati</taxon>
        <taxon>Pseudomonadota</taxon>
        <taxon>Gammaproteobacteria</taxon>
        <taxon>Enterobacterales</taxon>
        <taxon>Morganellaceae</taxon>
        <taxon>Providencia</taxon>
    </lineage>
</organism>
<dbReference type="AlphaFoldDB" id="A0A140NJF9"/>
<feature type="site" description="Part of a proton relay during catalysis" evidence="13 17">
    <location>
        <position position="54"/>
    </location>
</feature>
<dbReference type="PROSITE" id="PS00666">
    <property type="entry name" value="DHDPS_2"/>
    <property type="match status" value="1"/>
</dbReference>
<dbReference type="Pfam" id="PF00701">
    <property type="entry name" value="DHDPS"/>
    <property type="match status" value="1"/>
</dbReference>
<dbReference type="EC" id="4.3.3.7" evidence="4 13"/>
<keyword evidence="8 13" id="KW-0457">Lysine biosynthesis</keyword>
<evidence type="ECO:0000256" key="17">
    <source>
        <dbReference type="PIRSR" id="PIRSR001365-3"/>
    </source>
</evidence>
<name>A0A140NJF9_PROSM</name>
<dbReference type="PANTHER" id="PTHR12128">
    <property type="entry name" value="DIHYDRODIPICOLINATE SYNTHASE"/>
    <property type="match status" value="1"/>
</dbReference>
<dbReference type="SMART" id="SM01130">
    <property type="entry name" value="DHDPS"/>
    <property type="match status" value="1"/>
</dbReference>
<dbReference type="UniPathway" id="UPA00034">
    <property type="reaction ID" value="UER00017"/>
</dbReference>
<keyword evidence="7 13" id="KW-0220">Diaminopimelate biosynthesis</keyword>
<evidence type="ECO:0000256" key="12">
    <source>
        <dbReference type="ARBA" id="ARBA00047836"/>
    </source>
</evidence>
<dbReference type="PROSITE" id="PS00665">
    <property type="entry name" value="DHDPS_1"/>
    <property type="match status" value="1"/>
</dbReference>
<feature type="binding site" evidence="13 16">
    <location>
        <position position="213"/>
    </location>
    <ligand>
        <name>pyruvate</name>
        <dbReference type="ChEBI" id="CHEBI:15361"/>
    </ligand>
</feature>
<evidence type="ECO:0000256" key="7">
    <source>
        <dbReference type="ARBA" id="ARBA00022915"/>
    </source>
</evidence>
<dbReference type="PIRSF" id="PIRSF001365">
    <property type="entry name" value="DHDPS"/>
    <property type="match status" value="1"/>
</dbReference>
<dbReference type="HOGENOM" id="CLU_049343_7_1_6"/>
<feature type="active site" description="Schiff-base intermediate with substrate" evidence="13 15">
    <location>
        <position position="171"/>
    </location>
</feature>